<dbReference type="PANTHER" id="PTHR12294:SF1">
    <property type="entry name" value="CALCIUM UPTAKE PROTEIN 1, MITOCHONDRIAL"/>
    <property type="match status" value="1"/>
</dbReference>
<dbReference type="GO" id="GO:0005509">
    <property type="term" value="F:calcium ion binding"/>
    <property type="evidence" value="ECO:0007669"/>
    <property type="project" value="InterPro"/>
</dbReference>
<evidence type="ECO:0000256" key="2">
    <source>
        <dbReference type="ARBA" id="ARBA00022723"/>
    </source>
</evidence>
<feature type="compositionally biased region" description="Low complexity" evidence="5">
    <location>
        <begin position="59"/>
        <end position="68"/>
    </location>
</feature>
<dbReference type="Proteomes" id="UP000192247">
    <property type="component" value="Unassembled WGS sequence"/>
</dbReference>
<protein>
    <submittedName>
        <fullName evidence="6">Calcium uptake protein 1-like protein</fullName>
    </submittedName>
</protein>
<dbReference type="InterPro" id="IPR039800">
    <property type="entry name" value="MICU1/2/3"/>
</dbReference>
<evidence type="ECO:0000313" key="7">
    <source>
        <dbReference type="Proteomes" id="UP000192247"/>
    </source>
</evidence>
<comment type="subcellular location">
    <subcellularLocation>
        <location evidence="1">Mitochondrion inner membrane</location>
    </subcellularLocation>
</comment>
<evidence type="ECO:0000313" key="6">
    <source>
        <dbReference type="EMBL" id="OQR66844.1"/>
    </source>
</evidence>
<dbReference type="PANTHER" id="PTHR12294">
    <property type="entry name" value="EF HAND DOMAIN FAMILY A1,A2-RELATED"/>
    <property type="match status" value="1"/>
</dbReference>
<dbReference type="STRING" id="418985.A0A1V9WZZ9"/>
<name>A0A1V9WZZ9_9ACAR</name>
<accession>A0A1V9WZZ9</accession>
<sequence length="168" mass="19051">MFRQVACRVAERVYLARRLITGYNAGGDGGGGTRTPQRRKWSPSKLLFDLVGVAEVKAKQSAQATQKADVSEVERSVDDDDESTKKSAGSKQKKPGFRDRKIIEYENRIRQYSTPDKVFRYFASVKVQFDNGEIEIFMTPQDFLRSITPGIMQPQGYGLDQYKKIDAK</sequence>
<evidence type="ECO:0000256" key="5">
    <source>
        <dbReference type="SAM" id="MobiDB-lite"/>
    </source>
</evidence>
<evidence type="ECO:0000256" key="1">
    <source>
        <dbReference type="ARBA" id="ARBA00004273"/>
    </source>
</evidence>
<dbReference type="AlphaFoldDB" id="A0A1V9WZZ9"/>
<evidence type="ECO:0000256" key="4">
    <source>
        <dbReference type="ARBA" id="ARBA00023136"/>
    </source>
</evidence>
<keyword evidence="7" id="KW-1185">Reference proteome</keyword>
<proteinExistence type="predicted"/>
<evidence type="ECO:0000256" key="3">
    <source>
        <dbReference type="ARBA" id="ARBA00022737"/>
    </source>
</evidence>
<keyword evidence="4" id="KW-0472">Membrane</keyword>
<dbReference type="GO" id="GO:0036444">
    <property type="term" value="P:calcium import into the mitochondrion"/>
    <property type="evidence" value="ECO:0007669"/>
    <property type="project" value="TreeGrafter"/>
</dbReference>
<dbReference type="GO" id="GO:0051560">
    <property type="term" value="P:mitochondrial calcium ion homeostasis"/>
    <property type="evidence" value="ECO:0007669"/>
    <property type="project" value="TreeGrafter"/>
</dbReference>
<feature type="non-terminal residue" evidence="6">
    <location>
        <position position="168"/>
    </location>
</feature>
<gene>
    <name evidence="6" type="ORF">BIW11_13894</name>
</gene>
<dbReference type="InParanoid" id="A0A1V9WZZ9"/>
<organism evidence="6 7">
    <name type="scientific">Tropilaelaps mercedesae</name>
    <dbReference type="NCBI Taxonomy" id="418985"/>
    <lineage>
        <taxon>Eukaryota</taxon>
        <taxon>Metazoa</taxon>
        <taxon>Ecdysozoa</taxon>
        <taxon>Arthropoda</taxon>
        <taxon>Chelicerata</taxon>
        <taxon>Arachnida</taxon>
        <taxon>Acari</taxon>
        <taxon>Parasitiformes</taxon>
        <taxon>Mesostigmata</taxon>
        <taxon>Gamasina</taxon>
        <taxon>Dermanyssoidea</taxon>
        <taxon>Laelapidae</taxon>
        <taxon>Tropilaelaps</taxon>
    </lineage>
</organism>
<reference evidence="6 7" key="1">
    <citation type="journal article" date="2017" name="Gigascience">
        <title>Draft genome of the honey bee ectoparasitic mite, Tropilaelaps mercedesae, is shaped by the parasitic life history.</title>
        <authorList>
            <person name="Dong X."/>
            <person name="Armstrong S.D."/>
            <person name="Xia D."/>
            <person name="Makepeace B.L."/>
            <person name="Darby A.C."/>
            <person name="Kadowaki T."/>
        </authorList>
    </citation>
    <scope>NUCLEOTIDE SEQUENCE [LARGE SCALE GENOMIC DNA]</scope>
    <source>
        <strain evidence="6">Wuxi-XJTLU</strain>
    </source>
</reference>
<feature type="region of interest" description="Disordered" evidence="5">
    <location>
        <begin position="59"/>
        <end position="99"/>
    </location>
</feature>
<comment type="caution">
    <text evidence="6">The sequence shown here is derived from an EMBL/GenBank/DDBJ whole genome shotgun (WGS) entry which is preliminary data.</text>
</comment>
<keyword evidence="2" id="KW-0479">Metal-binding</keyword>
<dbReference type="GO" id="GO:1990246">
    <property type="term" value="C:uniplex complex"/>
    <property type="evidence" value="ECO:0007669"/>
    <property type="project" value="TreeGrafter"/>
</dbReference>
<dbReference type="OrthoDB" id="10056860at2759"/>
<dbReference type="EMBL" id="MNPL01030922">
    <property type="protein sequence ID" value="OQR66844.1"/>
    <property type="molecule type" value="Genomic_DNA"/>
</dbReference>
<keyword evidence="3" id="KW-0677">Repeat</keyword>